<dbReference type="RefSeq" id="WP_345924154.1">
    <property type="nucleotide sequence ID" value="NZ_JBDIVF010000001.1"/>
</dbReference>
<proteinExistence type="predicted"/>
<accession>A0ABV2CMA5</accession>
<dbReference type="EMBL" id="JBEWLZ010000002">
    <property type="protein sequence ID" value="MET1489040.1"/>
    <property type="molecule type" value="Genomic_DNA"/>
</dbReference>
<gene>
    <name evidence="1" type="ORF">ABVT11_04330</name>
</gene>
<comment type="caution">
    <text evidence="1">The sequence shown here is derived from an EMBL/GenBank/DDBJ whole genome shotgun (WGS) entry which is preliminary data.</text>
</comment>
<dbReference type="Proteomes" id="UP001548590">
    <property type="component" value="Unassembled WGS sequence"/>
</dbReference>
<name>A0ABV2CMA5_9RHOO</name>
<organism evidence="1 2">
    <name type="scientific">Uliginosibacterium paludis</name>
    <dbReference type="NCBI Taxonomy" id="1615952"/>
    <lineage>
        <taxon>Bacteria</taxon>
        <taxon>Pseudomonadati</taxon>
        <taxon>Pseudomonadota</taxon>
        <taxon>Betaproteobacteria</taxon>
        <taxon>Rhodocyclales</taxon>
        <taxon>Zoogloeaceae</taxon>
        <taxon>Uliginosibacterium</taxon>
    </lineage>
</organism>
<keyword evidence="2" id="KW-1185">Reference proteome</keyword>
<evidence type="ECO:0000313" key="1">
    <source>
        <dbReference type="EMBL" id="MET1489040.1"/>
    </source>
</evidence>
<protein>
    <submittedName>
        <fullName evidence="1">Uncharacterized protein</fullName>
    </submittedName>
</protein>
<evidence type="ECO:0000313" key="2">
    <source>
        <dbReference type="Proteomes" id="UP001548590"/>
    </source>
</evidence>
<sequence>MTETLFEAAMGARNRGCDEIAREIGESLLSWTFKAGRYQTGWGVLERGLCGLAAFAVNGGDEDISLLRTAVVSRLTGKSAPEQEIRDRTARDVLERVANLYRRGHWSSRIEIAIAQSDHAKLRPLLEEIAGLLSPGMAHQKSTI</sequence>
<reference evidence="1 2" key="1">
    <citation type="submission" date="2024-07" db="EMBL/GenBank/DDBJ databases">
        <title>Uliginosibacterium paludis KCTC:42655.</title>
        <authorList>
            <person name="Kim M.K."/>
        </authorList>
    </citation>
    <scope>NUCLEOTIDE SEQUENCE [LARGE SCALE GENOMIC DNA]</scope>
    <source>
        <strain evidence="1 2">KCTC 42655</strain>
    </source>
</reference>